<dbReference type="SMART" id="SM00034">
    <property type="entry name" value="CLECT"/>
    <property type="match status" value="1"/>
</dbReference>
<dbReference type="PROSITE" id="PS00615">
    <property type="entry name" value="C_TYPE_LECTIN_1"/>
    <property type="match status" value="1"/>
</dbReference>
<evidence type="ECO:0000256" key="2">
    <source>
        <dbReference type="ARBA" id="ARBA00023157"/>
    </source>
</evidence>
<keyword evidence="5" id="KW-0675">Receptor</keyword>
<evidence type="ECO:0000256" key="1">
    <source>
        <dbReference type="ARBA" id="ARBA00022734"/>
    </source>
</evidence>
<evidence type="ECO:0000256" key="3">
    <source>
        <dbReference type="SAM" id="Phobius"/>
    </source>
</evidence>
<dbReference type="Gene3D" id="3.10.100.10">
    <property type="entry name" value="Mannose-Binding Protein A, subunit A"/>
    <property type="match status" value="1"/>
</dbReference>
<evidence type="ECO:0000313" key="6">
    <source>
        <dbReference type="Proteomes" id="UP001174136"/>
    </source>
</evidence>
<proteinExistence type="predicted"/>
<dbReference type="InterPro" id="IPR016186">
    <property type="entry name" value="C-type_lectin-like/link_sf"/>
</dbReference>
<protein>
    <submittedName>
        <fullName evidence="5">Asialoglycoprotein receptor 1</fullName>
    </submittedName>
</protein>
<dbReference type="AlphaFoldDB" id="A0AA47NPX1"/>
<keyword evidence="1" id="KW-0430">Lectin</keyword>
<dbReference type="Pfam" id="PF00059">
    <property type="entry name" value="Lectin_C"/>
    <property type="match status" value="1"/>
</dbReference>
<dbReference type="InterPro" id="IPR018378">
    <property type="entry name" value="C-type_lectin_CS"/>
</dbReference>
<dbReference type="GO" id="GO:0030246">
    <property type="term" value="F:carbohydrate binding"/>
    <property type="evidence" value="ECO:0007669"/>
    <property type="project" value="UniProtKB-KW"/>
</dbReference>
<feature type="transmembrane region" description="Helical" evidence="3">
    <location>
        <begin position="38"/>
        <end position="57"/>
    </location>
</feature>
<evidence type="ECO:0000313" key="5">
    <source>
        <dbReference type="EMBL" id="KAK0132172.1"/>
    </source>
</evidence>
<dbReference type="InterPro" id="IPR050111">
    <property type="entry name" value="C-type_lectin/snaclec_domain"/>
</dbReference>
<feature type="domain" description="C-type lectin" evidence="4">
    <location>
        <begin position="166"/>
        <end position="283"/>
    </location>
</feature>
<comment type="caution">
    <text evidence="5">The sequence shown here is derived from an EMBL/GenBank/DDBJ whole genome shotgun (WGS) entry which is preliminary data.</text>
</comment>
<dbReference type="PROSITE" id="PS50041">
    <property type="entry name" value="C_TYPE_LECTIN_2"/>
    <property type="match status" value="1"/>
</dbReference>
<dbReference type="Proteomes" id="UP001174136">
    <property type="component" value="Unassembled WGS sequence"/>
</dbReference>
<dbReference type="SUPFAM" id="SSF56436">
    <property type="entry name" value="C-type lectin-like"/>
    <property type="match status" value="1"/>
</dbReference>
<keyword evidence="3" id="KW-0472">Membrane</keyword>
<keyword evidence="3" id="KW-1133">Transmembrane helix</keyword>
<sequence length="289" mass="32836">MTTEYHDDTNASDSNTFWTNESKSSVIWTRRFGWTEKILPALTAAVILILIITLGVINTKTSSRLSSLEQTMTNLTSSLQTLTSSLNTTRDALKDVKRLQFAVETNKDQLSSVSDALRGLSVLESLRKTVSGLKCSLDRLSNNRSRATGEVCCEADWEPLSSQNGAEPVCFLFSKDSLSWDNAKDRCSSYGAHLAILHTEEEWRFVTSKAMPVFHWIGLTDERTGKWEWVNQTPYTMDRRHWKPNQPDNWRGGQLITEDCAHLHSNGLLNDLHCSERLRYICQTHAHRI</sequence>
<accession>A0AA47NPX1</accession>
<evidence type="ECO:0000259" key="4">
    <source>
        <dbReference type="PROSITE" id="PS50041"/>
    </source>
</evidence>
<organism evidence="5 6">
    <name type="scientific">Merluccius polli</name>
    <name type="common">Benguela hake</name>
    <name type="synonym">Merluccius cadenati</name>
    <dbReference type="NCBI Taxonomy" id="89951"/>
    <lineage>
        <taxon>Eukaryota</taxon>
        <taxon>Metazoa</taxon>
        <taxon>Chordata</taxon>
        <taxon>Craniata</taxon>
        <taxon>Vertebrata</taxon>
        <taxon>Euteleostomi</taxon>
        <taxon>Actinopterygii</taxon>
        <taxon>Neopterygii</taxon>
        <taxon>Teleostei</taxon>
        <taxon>Neoteleostei</taxon>
        <taxon>Acanthomorphata</taxon>
        <taxon>Zeiogadaria</taxon>
        <taxon>Gadariae</taxon>
        <taxon>Gadiformes</taxon>
        <taxon>Gadoidei</taxon>
        <taxon>Merlucciidae</taxon>
        <taxon>Merluccius</taxon>
    </lineage>
</organism>
<keyword evidence="6" id="KW-1185">Reference proteome</keyword>
<name>A0AA47NPX1_MERPO</name>
<dbReference type="InterPro" id="IPR001304">
    <property type="entry name" value="C-type_lectin-like"/>
</dbReference>
<reference evidence="5" key="1">
    <citation type="journal article" date="2023" name="Front. Mar. Sci.">
        <title>A new Merluccius polli reference genome to investigate the effects of global change in West African waters.</title>
        <authorList>
            <person name="Mateo J.L."/>
            <person name="Blanco-Fernandez C."/>
            <person name="Garcia-Vazquez E."/>
            <person name="Machado-Schiaffino G."/>
        </authorList>
    </citation>
    <scope>NUCLEOTIDE SEQUENCE</scope>
    <source>
        <strain evidence="5">C29</strain>
        <tissue evidence="5">Fin</tissue>
    </source>
</reference>
<dbReference type="EMBL" id="JAOPHQ010006284">
    <property type="protein sequence ID" value="KAK0132172.1"/>
    <property type="molecule type" value="Genomic_DNA"/>
</dbReference>
<gene>
    <name evidence="5" type="primary">ASGR1</name>
    <name evidence="5" type="ORF">N1851_033032</name>
</gene>
<dbReference type="InterPro" id="IPR016187">
    <property type="entry name" value="CTDL_fold"/>
</dbReference>
<keyword evidence="2" id="KW-1015">Disulfide bond</keyword>
<dbReference type="CDD" id="cd03590">
    <property type="entry name" value="CLECT_DC-SIGN_like"/>
    <property type="match status" value="1"/>
</dbReference>
<dbReference type="InterPro" id="IPR033989">
    <property type="entry name" value="CD209-like_CTLD"/>
</dbReference>
<keyword evidence="3" id="KW-0812">Transmembrane</keyword>
<dbReference type="PANTHER" id="PTHR22803">
    <property type="entry name" value="MANNOSE, PHOSPHOLIPASE, LECTIN RECEPTOR RELATED"/>
    <property type="match status" value="1"/>
</dbReference>